<protein>
    <recommendedName>
        <fullName evidence="3">CUB domain-containing protein</fullName>
    </recommendedName>
</protein>
<dbReference type="AlphaFoldDB" id="A0A8E0S3V2"/>
<reference evidence="1" key="1">
    <citation type="submission" date="2019-05" db="EMBL/GenBank/DDBJ databases">
        <title>Annotation for the trematode Fasciolopsis buski.</title>
        <authorList>
            <person name="Choi Y.-J."/>
        </authorList>
    </citation>
    <scope>NUCLEOTIDE SEQUENCE</scope>
    <source>
        <strain evidence="1">HT</strain>
        <tissue evidence="1">Whole worm</tissue>
    </source>
</reference>
<dbReference type="EMBL" id="LUCM01000190">
    <property type="protein sequence ID" value="KAA0200954.1"/>
    <property type="molecule type" value="Genomic_DNA"/>
</dbReference>
<comment type="caution">
    <text evidence="1">The sequence shown here is derived from an EMBL/GenBank/DDBJ whole genome shotgun (WGS) entry which is preliminary data.</text>
</comment>
<keyword evidence="2" id="KW-1185">Reference proteome</keyword>
<dbReference type="Proteomes" id="UP000728185">
    <property type="component" value="Unassembled WGS sequence"/>
</dbReference>
<sequence length="157" mass="17863">MRPRVTCAGDDAGRDVCTVAGQNSLICSKKPVTVRYTKPTTTEEVKNFKVNYQLVQPTTDVIECNATQLTATIQKNTFDVYQDVESIPNNYHCQWSITDSTDKPIRVSIDTVSTEVSLSFYFMRSIFSLHFLSRSLQRHPTKPQNYYNQTIICPTLP</sequence>
<organism evidence="1 2">
    <name type="scientific">Fasciolopsis buskii</name>
    <dbReference type="NCBI Taxonomy" id="27845"/>
    <lineage>
        <taxon>Eukaryota</taxon>
        <taxon>Metazoa</taxon>
        <taxon>Spiralia</taxon>
        <taxon>Lophotrochozoa</taxon>
        <taxon>Platyhelminthes</taxon>
        <taxon>Trematoda</taxon>
        <taxon>Digenea</taxon>
        <taxon>Plagiorchiida</taxon>
        <taxon>Echinostomata</taxon>
        <taxon>Echinostomatoidea</taxon>
        <taxon>Fasciolidae</taxon>
        <taxon>Fasciolopsis</taxon>
    </lineage>
</organism>
<gene>
    <name evidence="1" type="ORF">FBUS_09796</name>
</gene>
<evidence type="ECO:0000313" key="1">
    <source>
        <dbReference type="EMBL" id="KAA0200954.1"/>
    </source>
</evidence>
<proteinExistence type="predicted"/>
<accession>A0A8E0S3V2</accession>
<name>A0A8E0S3V2_9TREM</name>
<evidence type="ECO:0000313" key="2">
    <source>
        <dbReference type="Proteomes" id="UP000728185"/>
    </source>
</evidence>
<evidence type="ECO:0008006" key="3">
    <source>
        <dbReference type="Google" id="ProtNLM"/>
    </source>
</evidence>